<feature type="domain" description="Guanylate cyclase" evidence="3">
    <location>
        <begin position="189"/>
        <end position="319"/>
    </location>
</feature>
<dbReference type="PANTHER" id="PTHR43081:SF19">
    <property type="entry name" value="PH-SENSITIVE ADENYLATE CYCLASE RV1264"/>
    <property type="match status" value="1"/>
</dbReference>
<dbReference type="Pfam" id="PF00027">
    <property type="entry name" value="cNMP_binding"/>
    <property type="match status" value="1"/>
</dbReference>
<dbReference type="InterPro" id="IPR018490">
    <property type="entry name" value="cNMP-bd_dom_sf"/>
</dbReference>
<dbReference type="SMART" id="SM00100">
    <property type="entry name" value="cNMP"/>
    <property type="match status" value="1"/>
</dbReference>
<proteinExistence type="predicted"/>
<dbReference type="PANTHER" id="PTHR43081">
    <property type="entry name" value="ADENYLATE CYCLASE, TERMINAL-DIFFERENTIATION SPECIFIC-RELATED"/>
    <property type="match status" value="1"/>
</dbReference>
<dbReference type="CDD" id="cd07302">
    <property type="entry name" value="CHD"/>
    <property type="match status" value="1"/>
</dbReference>
<dbReference type="PROSITE" id="PS50042">
    <property type="entry name" value="CNMP_BINDING_3"/>
    <property type="match status" value="1"/>
</dbReference>
<protein>
    <submittedName>
        <fullName evidence="4">Adenylate/guanylate cyclase</fullName>
    </submittedName>
</protein>
<dbReference type="Pfam" id="PF00211">
    <property type="entry name" value="Guanylate_cyc"/>
    <property type="match status" value="1"/>
</dbReference>
<dbReference type="AlphaFoldDB" id="A0A2K9ZG89"/>
<dbReference type="GO" id="GO:0004016">
    <property type="term" value="F:adenylate cyclase activity"/>
    <property type="evidence" value="ECO:0007669"/>
    <property type="project" value="UniProtKB-ARBA"/>
</dbReference>
<dbReference type="EMBL" id="CP025015">
    <property type="protein sequence ID" value="AUW47273.1"/>
    <property type="molecule type" value="Genomic_DNA"/>
</dbReference>
<dbReference type="GO" id="GO:0035556">
    <property type="term" value="P:intracellular signal transduction"/>
    <property type="evidence" value="ECO:0007669"/>
    <property type="project" value="InterPro"/>
</dbReference>
<evidence type="ECO:0000256" key="1">
    <source>
        <dbReference type="SAM" id="Coils"/>
    </source>
</evidence>
<dbReference type="RefSeq" id="WP_105009759.1">
    <property type="nucleotide sequence ID" value="NZ_CP025015.1"/>
</dbReference>
<dbReference type="SMART" id="SM00044">
    <property type="entry name" value="CYCc"/>
    <property type="match status" value="1"/>
</dbReference>
<dbReference type="PROSITE" id="PS50125">
    <property type="entry name" value="GUANYLATE_CYCLASE_2"/>
    <property type="match status" value="1"/>
</dbReference>
<gene>
    <name evidence="4" type="ORF">CUJ84_pRLN3000137</name>
</gene>
<evidence type="ECO:0000313" key="4">
    <source>
        <dbReference type="EMBL" id="AUW47273.1"/>
    </source>
</evidence>
<dbReference type="Gene3D" id="2.60.120.10">
    <property type="entry name" value="Jelly Rolls"/>
    <property type="match status" value="1"/>
</dbReference>
<geneLocation type="plasmid" evidence="5">
    <name>prln3</name>
</geneLocation>
<keyword evidence="4" id="KW-0614">Plasmid</keyword>
<dbReference type="InterPro" id="IPR029787">
    <property type="entry name" value="Nucleotide_cyclase"/>
</dbReference>
<name>A0A2K9ZG89_RHILE</name>
<feature type="domain" description="Cyclic nucleotide-binding" evidence="2">
    <location>
        <begin position="35"/>
        <end position="109"/>
    </location>
</feature>
<dbReference type="InterPro" id="IPR001054">
    <property type="entry name" value="A/G_cyclase"/>
</dbReference>
<dbReference type="InterPro" id="IPR000595">
    <property type="entry name" value="cNMP-bd_dom"/>
</dbReference>
<dbReference type="SUPFAM" id="SSF55073">
    <property type="entry name" value="Nucleotide cyclase"/>
    <property type="match status" value="1"/>
</dbReference>
<sequence>MKAAAAQKLTAFLRKYCSDPPALLSEMLKQPGRTVTISDGRALCRKGDVADDIWVILEGAVRVHDDGLITTRTAGDLVGEAAFYRLSPAQRMRGADMFASGDARLFRIDLSFVDSLSERQAGLWHEVVARVLTEKLDESQRQRSALRLKREEQERLLNMFVCEEGHAAAMANFSDQSSDAIDPEACDVLTWFSDIVGFSCYAASVSPIEAAGVVREIMDLQARLIGEAGGQIDKFIGDGLMAFWRVPDAARRKRHFPAAAHAALTVCSVLADMARERALELDIRIGLHSGPAILGDFGGGGRIAFTSIGESVNTASRLEQARFCMSGEKLGPVRLSDVVYGHLAGHAVADKFEPAGRIVSDKNDIRYTVHCSLP</sequence>
<dbReference type="InterPro" id="IPR014710">
    <property type="entry name" value="RmlC-like_jellyroll"/>
</dbReference>
<evidence type="ECO:0000259" key="2">
    <source>
        <dbReference type="PROSITE" id="PS50042"/>
    </source>
</evidence>
<dbReference type="Proteomes" id="UP000238523">
    <property type="component" value="Plasmid pRLN3"/>
</dbReference>
<evidence type="ECO:0000259" key="3">
    <source>
        <dbReference type="PROSITE" id="PS50125"/>
    </source>
</evidence>
<dbReference type="Gene3D" id="3.30.70.1230">
    <property type="entry name" value="Nucleotide cyclase"/>
    <property type="match status" value="1"/>
</dbReference>
<dbReference type="CDD" id="cd00038">
    <property type="entry name" value="CAP_ED"/>
    <property type="match status" value="1"/>
</dbReference>
<dbReference type="GO" id="GO:0006171">
    <property type="term" value="P:cAMP biosynthetic process"/>
    <property type="evidence" value="ECO:0007669"/>
    <property type="project" value="TreeGrafter"/>
</dbReference>
<evidence type="ECO:0000313" key="5">
    <source>
        <dbReference type="Proteomes" id="UP000238523"/>
    </source>
</evidence>
<dbReference type="SUPFAM" id="SSF51206">
    <property type="entry name" value="cAMP-binding domain-like"/>
    <property type="match status" value="1"/>
</dbReference>
<accession>A0A2K9ZG89</accession>
<keyword evidence="1" id="KW-0175">Coiled coil</keyword>
<feature type="coiled-coil region" evidence="1">
    <location>
        <begin position="129"/>
        <end position="156"/>
    </location>
</feature>
<organism evidence="4 5">
    <name type="scientific">Rhizobium leguminosarum</name>
    <dbReference type="NCBI Taxonomy" id="384"/>
    <lineage>
        <taxon>Bacteria</taxon>
        <taxon>Pseudomonadati</taxon>
        <taxon>Pseudomonadota</taxon>
        <taxon>Alphaproteobacteria</taxon>
        <taxon>Hyphomicrobiales</taxon>
        <taxon>Rhizobiaceae</taxon>
        <taxon>Rhizobium/Agrobacterium group</taxon>
        <taxon>Rhizobium</taxon>
    </lineage>
</organism>
<reference evidence="4 5" key="1">
    <citation type="submission" date="2017-11" db="EMBL/GenBank/DDBJ databases">
        <title>Complete genome of Rhizobium leguminosarum Norway, an ineffective micro-symbiont.</title>
        <authorList>
            <person name="Hoffrichter A."/>
            <person name="Liang J."/>
            <person name="Brachmann A."/>
            <person name="Marin M."/>
        </authorList>
    </citation>
    <scope>NUCLEOTIDE SEQUENCE [LARGE SCALE GENOMIC DNA]</scope>
    <source>
        <strain evidence="4 5">Norway</strain>
        <plasmid evidence="5">Plasmid prln3</plasmid>
    </source>
</reference>
<dbReference type="InterPro" id="IPR050697">
    <property type="entry name" value="Adenylyl/Guanylyl_Cyclase_3/4"/>
</dbReference>